<evidence type="ECO:0000256" key="1">
    <source>
        <dbReference type="ARBA" id="ARBA00004123"/>
    </source>
</evidence>
<evidence type="ECO:0000256" key="4">
    <source>
        <dbReference type="ARBA" id="ARBA00022517"/>
    </source>
</evidence>
<keyword evidence="5" id="KW-0479">Metal-binding</keyword>
<evidence type="ECO:0000313" key="13">
    <source>
        <dbReference type="Proteomes" id="UP000815677"/>
    </source>
</evidence>
<evidence type="ECO:0000256" key="7">
    <source>
        <dbReference type="ARBA" id="ARBA00022833"/>
    </source>
</evidence>
<protein>
    <recommendedName>
        <fullName evidence="11">C2H2-type domain-containing protein</fullName>
    </recommendedName>
</protein>
<dbReference type="SUPFAM" id="SSF57667">
    <property type="entry name" value="beta-beta-alpha zinc fingers"/>
    <property type="match status" value="1"/>
</dbReference>
<dbReference type="EMBL" id="DF845462">
    <property type="protein sequence ID" value="GAT49357.1"/>
    <property type="molecule type" value="Genomic_DNA"/>
</dbReference>
<dbReference type="Pfam" id="PF12171">
    <property type="entry name" value="zf-C2H2_jaz"/>
    <property type="match status" value="1"/>
</dbReference>
<keyword evidence="8" id="KW-0539">Nucleus</keyword>
<dbReference type="SMART" id="SM00451">
    <property type="entry name" value="ZnF_U1"/>
    <property type="match status" value="1"/>
</dbReference>
<keyword evidence="6 10" id="KW-0863">Zinc-finger</keyword>
<gene>
    <name evidence="12" type="ORF">MCHLO_06677</name>
</gene>
<dbReference type="InterPro" id="IPR036236">
    <property type="entry name" value="Znf_C2H2_sf"/>
</dbReference>
<keyword evidence="4" id="KW-0690">Ribosome biogenesis</keyword>
<evidence type="ECO:0000313" key="12">
    <source>
        <dbReference type="EMBL" id="GAT49357.1"/>
    </source>
</evidence>
<dbReference type="PROSITE" id="PS00028">
    <property type="entry name" value="ZINC_FINGER_C2H2_1"/>
    <property type="match status" value="1"/>
</dbReference>
<comment type="similarity">
    <text evidence="9">Belongs to the ZNF593/BUD20 C2H2-type zinc-finger protein family.</text>
</comment>
<dbReference type="PANTHER" id="PTHR46095:SF1">
    <property type="entry name" value="ZINC FINGER PROTEIN 593"/>
    <property type="match status" value="1"/>
</dbReference>
<evidence type="ECO:0000256" key="5">
    <source>
        <dbReference type="ARBA" id="ARBA00022723"/>
    </source>
</evidence>
<feature type="domain" description="C2H2-type" evidence="11">
    <location>
        <begin position="60"/>
        <end position="89"/>
    </location>
</feature>
<dbReference type="InterPro" id="IPR003604">
    <property type="entry name" value="Matrin/U1-like-C_Znf_C2H2"/>
</dbReference>
<dbReference type="InterPro" id="IPR051879">
    <property type="entry name" value="C2H2-ZF_Maturation_Protein"/>
</dbReference>
<evidence type="ECO:0000256" key="9">
    <source>
        <dbReference type="ARBA" id="ARBA00038064"/>
    </source>
</evidence>
<evidence type="ECO:0000256" key="6">
    <source>
        <dbReference type="ARBA" id="ARBA00022771"/>
    </source>
</evidence>
<dbReference type="Gene3D" id="3.30.160.60">
    <property type="entry name" value="Classic Zinc Finger"/>
    <property type="match status" value="1"/>
</dbReference>
<dbReference type="InterPro" id="IPR022755">
    <property type="entry name" value="Znf_C2H2_jaz"/>
</dbReference>
<reference evidence="12" key="1">
    <citation type="submission" date="2014-09" db="EMBL/GenBank/DDBJ databases">
        <title>Genome sequence of the luminous mushroom Mycena chlorophos for searching fungal bioluminescence genes.</title>
        <authorList>
            <person name="Tanaka Y."/>
            <person name="Kasuga D."/>
            <person name="Oba Y."/>
            <person name="Hase S."/>
            <person name="Sato K."/>
            <person name="Oba Y."/>
            <person name="Sakakibara Y."/>
        </authorList>
    </citation>
    <scope>NUCLEOTIDE SEQUENCE</scope>
</reference>
<accession>A0ABQ0LFP7</accession>
<keyword evidence="3" id="KW-0963">Cytoplasm</keyword>
<sequence>MGRLRRSRAHYARRDIHRAARTRVRARDIDQIQFEDLDPKRRAELEAQPLDHELPGLGQHYCVECAKYYETDEALKSHWRSKVHKRRVKQLKEKPYTIEEAEKAAGLGREQRKPRSSALYIGSALPVFLVDAHLGFHPHLGVSLASPSFPTPTMPIRYNLSRRDIILVLLGAVAVHLLPSSLHHGRQQLVVETVCEQPPPNPIEKTVYRTKTATKIATVFQPTTTTVGVQAAPTAGKAPLDFVASFPETHILSHFPGWTLFRDVYVSNGTFYIVSDQAASEFPQIPLMISTPLEAINSPENIEARMPTKDTLQFITPAEAVRRWGGNVRRGEKNRVLTVDGNTVLVNEPGQFLGHYYHLCAELLIGVQAMLIGAVTPPSTDGSRDFDLMPKHDLAFPAPPFVDRFIFARTNPNGWRDRPDFNVYFMRAAFPGTTIEEENGWEDRMIMTTTGDRAWHFPRLLLTDRSASHRGEICGSRTQRIAAEAVEGMRKQGKLLGVRVGGWWAPVRESILRFAGVPPMDETAMMVHNKALAKPSKIVITYLSRQGTPRRHLTREAHLSLVDALETLVKRKGPNWQLNIVEAERLTKDEQIKLAARTTILLGVHGNGLTHLISMRPNALSTVIEMFYPGGFTHDYQWPTHALGMRHFAVWNDTWRTEGVGEGKPRVDYPEGFQGDSIPVHGPTVADLIEDRVEGRIAGI</sequence>
<evidence type="ECO:0000256" key="8">
    <source>
        <dbReference type="ARBA" id="ARBA00023242"/>
    </source>
</evidence>
<dbReference type="PANTHER" id="PTHR46095">
    <property type="entry name" value="ZINC FINGER PROTEIN 593"/>
    <property type="match status" value="1"/>
</dbReference>
<comment type="subcellular location">
    <subcellularLocation>
        <location evidence="2">Cytoplasm</location>
    </subcellularLocation>
    <subcellularLocation>
        <location evidence="1">Nucleus</location>
    </subcellularLocation>
</comment>
<evidence type="ECO:0000256" key="10">
    <source>
        <dbReference type="PROSITE-ProRule" id="PRU00042"/>
    </source>
</evidence>
<dbReference type="InterPro" id="IPR013087">
    <property type="entry name" value="Znf_C2H2_type"/>
</dbReference>
<dbReference type="InterPro" id="IPR049625">
    <property type="entry name" value="Glyco_transf_61_cat"/>
</dbReference>
<organism evidence="12 13">
    <name type="scientific">Mycena chlorophos</name>
    <name type="common">Agaric fungus</name>
    <name type="synonym">Agaricus chlorophos</name>
    <dbReference type="NCBI Taxonomy" id="658473"/>
    <lineage>
        <taxon>Eukaryota</taxon>
        <taxon>Fungi</taxon>
        <taxon>Dikarya</taxon>
        <taxon>Basidiomycota</taxon>
        <taxon>Agaricomycotina</taxon>
        <taxon>Agaricomycetes</taxon>
        <taxon>Agaricomycetidae</taxon>
        <taxon>Agaricales</taxon>
        <taxon>Marasmiineae</taxon>
        <taxon>Mycenaceae</taxon>
        <taxon>Mycena</taxon>
    </lineage>
</organism>
<evidence type="ECO:0000256" key="2">
    <source>
        <dbReference type="ARBA" id="ARBA00004496"/>
    </source>
</evidence>
<dbReference type="Pfam" id="PF04577">
    <property type="entry name" value="Glyco_transf_61"/>
    <property type="match status" value="1"/>
</dbReference>
<proteinExistence type="inferred from homology"/>
<evidence type="ECO:0000256" key="3">
    <source>
        <dbReference type="ARBA" id="ARBA00022490"/>
    </source>
</evidence>
<keyword evidence="7" id="KW-0862">Zinc</keyword>
<name>A0ABQ0LFP7_MYCCL</name>
<dbReference type="PROSITE" id="PS50157">
    <property type="entry name" value="ZINC_FINGER_C2H2_2"/>
    <property type="match status" value="1"/>
</dbReference>
<keyword evidence="13" id="KW-1185">Reference proteome</keyword>
<dbReference type="Proteomes" id="UP000815677">
    <property type="component" value="Unassembled WGS sequence"/>
</dbReference>
<evidence type="ECO:0000259" key="11">
    <source>
        <dbReference type="PROSITE" id="PS50157"/>
    </source>
</evidence>